<dbReference type="Proteomes" id="UP000199550">
    <property type="component" value="Unassembled WGS sequence"/>
</dbReference>
<keyword evidence="3" id="KW-1185">Reference proteome</keyword>
<reference evidence="2 3" key="1">
    <citation type="submission" date="2016-10" db="EMBL/GenBank/DDBJ databases">
        <authorList>
            <person name="de Groot N.N."/>
        </authorList>
    </citation>
    <scope>NUCLEOTIDE SEQUENCE [LARGE SCALE GENOMIC DNA]</scope>
    <source>
        <strain evidence="2 3">DSM 16199</strain>
    </source>
</reference>
<evidence type="ECO:0000259" key="1">
    <source>
        <dbReference type="Pfam" id="PF13468"/>
    </source>
</evidence>
<dbReference type="Gene3D" id="3.10.180.10">
    <property type="entry name" value="2,3-Dihydroxybiphenyl 1,2-Dioxygenase, domain 1"/>
    <property type="match status" value="1"/>
</dbReference>
<gene>
    <name evidence="2" type="ORF">SAMN04488004_10796</name>
</gene>
<protein>
    <submittedName>
        <fullName evidence="2">Glyoxalase-like domain-containing protein</fullName>
    </submittedName>
</protein>
<evidence type="ECO:0000313" key="3">
    <source>
        <dbReference type="Proteomes" id="UP000199550"/>
    </source>
</evidence>
<name>A0A1I4EQZ7_9RHOB</name>
<dbReference type="InterPro" id="IPR029068">
    <property type="entry name" value="Glyas_Bleomycin-R_OHBP_Dase"/>
</dbReference>
<dbReference type="AlphaFoldDB" id="A0A1I4EQZ7"/>
<evidence type="ECO:0000313" key="2">
    <source>
        <dbReference type="EMBL" id="SFL07520.1"/>
    </source>
</evidence>
<sequence>MLTLDHIALACTDLAASADLLSQMIGAPLQTGGQHPRYGTHNVLLGMGDIYLELIARDPDAAQTGRPTWFGLDHFTGPMRPANWICRTDDLGAERAKMPVDPGPAVPLTRGDLVWDITVPDDGSLPLDGGVPTLIQWAAGTRHPVDRLPDSTCRLQHWTVHHPQAQMLQNTLPLVDHRVQFVAGPARFAMTLQTPRGIVTL</sequence>
<dbReference type="InterPro" id="IPR025870">
    <property type="entry name" value="Glyoxalase-like_dom"/>
</dbReference>
<proteinExistence type="predicted"/>
<dbReference type="RefSeq" id="WP_090188012.1">
    <property type="nucleotide sequence ID" value="NZ_FOTF01000007.1"/>
</dbReference>
<dbReference type="EMBL" id="FOTF01000007">
    <property type="protein sequence ID" value="SFL07520.1"/>
    <property type="molecule type" value="Genomic_DNA"/>
</dbReference>
<dbReference type="STRING" id="195913.SAMN04488004_10796"/>
<accession>A0A1I4EQZ7</accession>
<dbReference type="Pfam" id="PF13468">
    <property type="entry name" value="Glyoxalase_3"/>
    <property type="match status" value="1"/>
</dbReference>
<dbReference type="OrthoDB" id="8451710at2"/>
<feature type="domain" description="Glyoxalase-like" evidence="1">
    <location>
        <begin position="4"/>
        <end position="172"/>
    </location>
</feature>
<dbReference type="SUPFAM" id="SSF54593">
    <property type="entry name" value="Glyoxalase/Bleomycin resistance protein/Dihydroxybiphenyl dioxygenase"/>
    <property type="match status" value="1"/>
</dbReference>
<organism evidence="2 3">
    <name type="scientific">Loktanella salsilacus</name>
    <dbReference type="NCBI Taxonomy" id="195913"/>
    <lineage>
        <taxon>Bacteria</taxon>
        <taxon>Pseudomonadati</taxon>
        <taxon>Pseudomonadota</taxon>
        <taxon>Alphaproteobacteria</taxon>
        <taxon>Rhodobacterales</taxon>
        <taxon>Roseobacteraceae</taxon>
        <taxon>Loktanella</taxon>
    </lineage>
</organism>